<dbReference type="InterPro" id="IPR002744">
    <property type="entry name" value="MIP18-like"/>
</dbReference>
<dbReference type="Gene3D" id="3.30.300.130">
    <property type="entry name" value="Fe-S cluster assembly (FSCA)"/>
    <property type="match status" value="1"/>
</dbReference>
<comment type="caution">
    <text evidence="2">The sequence shown here is derived from an EMBL/GenBank/DDBJ whole genome shotgun (WGS) entry which is preliminary data.</text>
</comment>
<evidence type="ECO:0000313" key="2">
    <source>
        <dbReference type="EMBL" id="TET45946.1"/>
    </source>
</evidence>
<dbReference type="EMBL" id="SOJN01000072">
    <property type="protein sequence ID" value="TET45946.1"/>
    <property type="molecule type" value="Genomic_DNA"/>
</dbReference>
<name>A0A523UTV1_UNCT6</name>
<reference evidence="4 5" key="1">
    <citation type="submission" date="2019-03" db="EMBL/GenBank/DDBJ databases">
        <title>Metabolic potential of uncultured bacteria and archaea associated with petroleum seepage in deep-sea sediments.</title>
        <authorList>
            <person name="Dong X."/>
            <person name="Hubert C."/>
        </authorList>
    </citation>
    <scope>NUCLEOTIDE SEQUENCE [LARGE SCALE GENOMIC DNA]</scope>
    <source>
        <strain evidence="3">E29_bin36</strain>
        <strain evidence="2">E44_bin18</strain>
    </source>
</reference>
<evidence type="ECO:0000313" key="3">
    <source>
        <dbReference type="EMBL" id="TET82801.1"/>
    </source>
</evidence>
<dbReference type="SUPFAM" id="SSF117916">
    <property type="entry name" value="Fe-S cluster assembly (FSCA) domain-like"/>
    <property type="match status" value="1"/>
</dbReference>
<dbReference type="InterPro" id="IPR052339">
    <property type="entry name" value="Fe-S_Maturation_MIP18"/>
</dbReference>
<dbReference type="Proteomes" id="UP000315534">
    <property type="component" value="Unassembled WGS sequence"/>
</dbReference>
<organism evidence="2 4">
    <name type="scientific">candidate division TA06 bacterium</name>
    <dbReference type="NCBI Taxonomy" id="2250710"/>
    <lineage>
        <taxon>Bacteria</taxon>
        <taxon>Bacteria division TA06</taxon>
    </lineage>
</organism>
<proteinExistence type="predicted"/>
<evidence type="ECO:0000259" key="1">
    <source>
        <dbReference type="Pfam" id="PF01883"/>
    </source>
</evidence>
<dbReference type="AlphaFoldDB" id="A0A523UTV1"/>
<sequence length="100" mass="11086">MITKDEVLKALSEVMDPELGVSLVDLGLIYDVTVEDDKVDVKMTLTAPGCPLHSVMRENAQNRISQIDGVKEANVQVVWDPPWKPEMMSEAAKKHLGLVK</sequence>
<gene>
    <name evidence="3" type="ORF">E3J38_01555</name>
    <name evidence="2" type="ORF">E3J62_05875</name>
</gene>
<dbReference type="Pfam" id="PF01883">
    <property type="entry name" value="FeS_assembly_P"/>
    <property type="match status" value="1"/>
</dbReference>
<accession>A0A523UTV1</accession>
<dbReference type="EMBL" id="SOIP01000094">
    <property type="protein sequence ID" value="TET82801.1"/>
    <property type="molecule type" value="Genomic_DNA"/>
</dbReference>
<dbReference type="InterPro" id="IPR034904">
    <property type="entry name" value="FSCA_dom_sf"/>
</dbReference>
<evidence type="ECO:0000313" key="4">
    <source>
        <dbReference type="Proteomes" id="UP000315525"/>
    </source>
</evidence>
<feature type="domain" description="MIP18 family-like" evidence="1">
    <location>
        <begin position="4"/>
        <end position="76"/>
    </location>
</feature>
<dbReference type="PANTHER" id="PTHR42831:SF1">
    <property type="entry name" value="FE-S PROTEIN MATURATION AUXILIARY FACTOR YITW"/>
    <property type="match status" value="1"/>
</dbReference>
<dbReference type="Proteomes" id="UP000315525">
    <property type="component" value="Unassembled WGS sequence"/>
</dbReference>
<evidence type="ECO:0000313" key="5">
    <source>
        <dbReference type="Proteomes" id="UP000315534"/>
    </source>
</evidence>
<protein>
    <submittedName>
        <fullName evidence="2">DUF59 domain-containing protein</fullName>
    </submittedName>
</protein>
<dbReference type="PANTHER" id="PTHR42831">
    <property type="entry name" value="FE-S PROTEIN MATURATION AUXILIARY FACTOR YITW"/>
    <property type="match status" value="1"/>
</dbReference>